<dbReference type="SUPFAM" id="SSF56219">
    <property type="entry name" value="DNase I-like"/>
    <property type="match status" value="1"/>
</dbReference>
<proteinExistence type="predicted"/>
<evidence type="ECO:0000313" key="3">
    <source>
        <dbReference type="EMBL" id="GBP97345.1"/>
    </source>
</evidence>
<feature type="coiled-coil region" evidence="1">
    <location>
        <begin position="93"/>
        <end position="120"/>
    </location>
</feature>
<keyword evidence="4" id="KW-1185">Reference proteome</keyword>
<name>A0A4C2AEC8_EUMVA</name>
<dbReference type="Proteomes" id="UP000299102">
    <property type="component" value="Unassembled WGS sequence"/>
</dbReference>
<organism evidence="3 4">
    <name type="scientific">Eumeta variegata</name>
    <name type="common">Bagworm moth</name>
    <name type="synonym">Eumeta japonica</name>
    <dbReference type="NCBI Taxonomy" id="151549"/>
    <lineage>
        <taxon>Eukaryota</taxon>
        <taxon>Metazoa</taxon>
        <taxon>Ecdysozoa</taxon>
        <taxon>Arthropoda</taxon>
        <taxon>Hexapoda</taxon>
        <taxon>Insecta</taxon>
        <taxon>Pterygota</taxon>
        <taxon>Neoptera</taxon>
        <taxon>Endopterygota</taxon>
        <taxon>Lepidoptera</taxon>
        <taxon>Glossata</taxon>
        <taxon>Ditrysia</taxon>
        <taxon>Tineoidea</taxon>
        <taxon>Psychidae</taxon>
        <taxon>Oiketicinae</taxon>
        <taxon>Eumeta</taxon>
    </lineage>
</organism>
<dbReference type="EMBL" id="BGZK01002917">
    <property type="protein sequence ID" value="GBP97345.1"/>
    <property type="molecule type" value="Genomic_DNA"/>
</dbReference>
<reference evidence="3 4" key="1">
    <citation type="journal article" date="2019" name="Commun. Biol.">
        <title>The bagworm genome reveals a unique fibroin gene that provides high tensile strength.</title>
        <authorList>
            <person name="Kono N."/>
            <person name="Nakamura H."/>
            <person name="Ohtoshi R."/>
            <person name="Tomita M."/>
            <person name="Numata K."/>
            <person name="Arakawa K."/>
        </authorList>
    </citation>
    <scope>NUCLEOTIDE SEQUENCE [LARGE SCALE GENOMIC DNA]</scope>
</reference>
<keyword evidence="1" id="KW-0175">Coiled coil</keyword>
<accession>A0A4C2AEC8</accession>
<dbReference type="Gene3D" id="3.60.10.10">
    <property type="entry name" value="Endonuclease/exonuclease/phosphatase"/>
    <property type="match status" value="1"/>
</dbReference>
<feature type="region of interest" description="Disordered" evidence="2">
    <location>
        <begin position="1"/>
        <end position="64"/>
    </location>
</feature>
<dbReference type="AlphaFoldDB" id="A0A4C2AEC8"/>
<protein>
    <recommendedName>
        <fullName evidence="5">Endonuclease/exonuclease/phosphatase domain-containing protein</fullName>
    </recommendedName>
</protein>
<dbReference type="InterPro" id="IPR036691">
    <property type="entry name" value="Endo/exonu/phosph_ase_sf"/>
</dbReference>
<evidence type="ECO:0000313" key="4">
    <source>
        <dbReference type="Proteomes" id="UP000299102"/>
    </source>
</evidence>
<sequence>MADRDESAIFTPRQSLCRTPPSGITILEDLPTGSAAGKRPRESPGEENPAAKPRLETESDGEQTVAAPRYGEKEELMRRVHRLTYGHEILAVVAALNLRLAEAELQVAQAKLEAARASRTAAVSGGPEASSAQPRSYASALRLPGRERTDMIRKPESGPVLAIYPVAEQVENIKTAEETKTLLKNAINPASMQVQVTKVRKVGRAGVVVQTTSAESAEKIRKAVPPTLRVTEPRSRKPLVALRNMMGDPSSEAVLTGLVAFKKSRRERPITTVVLECSPDLRDLLVSLDRVFIGWEAIPGTRQRSVRPQWRVVRHATDLGDATPKLTRQRRGIAQHEGSRKSDTYPSPGMDRRGGLRVGQINLGGSVEATRELPETARRLGLDLVLVQEQYTSAENIIQTGTTPKAGIMVTRTNLTLTALAHLSTQHCTVAHVGPNDLYVISGYFQYSDRIDPYLEHRLCAERTARKASHRRS</sequence>
<comment type="caution">
    <text evidence="3">The sequence shown here is derived from an EMBL/GenBank/DDBJ whole genome shotgun (WGS) entry which is preliminary data.</text>
</comment>
<evidence type="ECO:0000256" key="1">
    <source>
        <dbReference type="SAM" id="Coils"/>
    </source>
</evidence>
<feature type="region of interest" description="Disordered" evidence="2">
    <location>
        <begin position="321"/>
        <end position="355"/>
    </location>
</feature>
<evidence type="ECO:0000256" key="2">
    <source>
        <dbReference type="SAM" id="MobiDB-lite"/>
    </source>
</evidence>
<evidence type="ECO:0008006" key="5">
    <source>
        <dbReference type="Google" id="ProtNLM"/>
    </source>
</evidence>
<gene>
    <name evidence="3" type="ORF">EVAR_103858_1</name>
</gene>